<protein>
    <submittedName>
        <fullName evidence="5">XRE family transcriptional regulator</fullName>
    </submittedName>
</protein>
<organism evidence="5 6">
    <name type="scientific">Streptomyces kasugaensis</name>
    <dbReference type="NCBI Taxonomy" id="1946"/>
    <lineage>
        <taxon>Bacteria</taxon>
        <taxon>Bacillati</taxon>
        <taxon>Actinomycetota</taxon>
        <taxon>Actinomycetes</taxon>
        <taxon>Kitasatosporales</taxon>
        <taxon>Streptomycetaceae</taxon>
        <taxon>Streptomyces</taxon>
    </lineage>
</organism>
<evidence type="ECO:0000256" key="2">
    <source>
        <dbReference type="ARBA" id="ARBA00023125"/>
    </source>
</evidence>
<dbReference type="EMBL" id="SIXH01000248">
    <property type="protein sequence ID" value="TBO57196.1"/>
    <property type="molecule type" value="Genomic_DNA"/>
</dbReference>
<keyword evidence="1" id="KW-0805">Transcription regulation</keyword>
<dbReference type="PANTHER" id="PTHR46797:SF23">
    <property type="entry name" value="HTH-TYPE TRANSCRIPTIONAL REGULATOR SUTR"/>
    <property type="match status" value="1"/>
</dbReference>
<feature type="domain" description="HTH cro/C1-type" evidence="4">
    <location>
        <begin position="13"/>
        <end position="67"/>
    </location>
</feature>
<dbReference type="AlphaFoldDB" id="A0A4Q9HQJ1"/>
<dbReference type="Proteomes" id="UP000292452">
    <property type="component" value="Unassembled WGS sequence"/>
</dbReference>
<evidence type="ECO:0000256" key="3">
    <source>
        <dbReference type="ARBA" id="ARBA00023163"/>
    </source>
</evidence>
<dbReference type="InterPro" id="IPR050807">
    <property type="entry name" value="TransReg_Diox_bact_type"/>
</dbReference>
<keyword evidence="3" id="KW-0804">Transcription</keyword>
<dbReference type="SUPFAM" id="SSF47413">
    <property type="entry name" value="lambda repressor-like DNA-binding domains"/>
    <property type="match status" value="1"/>
</dbReference>
<dbReference type="GO" id="GO:0003677">
    <property type="term" value="F:DNA binding"/>
    <property type="evidence" value="ECO:0007669"/>
    <property type="project" value="UniProtKB-KW"/>
</dbReference>
<sequence length="395" mass="42782">MDSTRTPAAGENIQVLRKARGLGQTKVARAAGISVSLLRKIESGERAATPPNVASIAKALRVSTARIYGQPFLGPSEQSDLLEDVRNAVRRHTLPKEDVPPLDELREDLRKAAELRSNTNYLELLRMLPELLGRVTATAMTAGGDAVAWGDVADVYGCAYAVAHRLVQPDLAEMIVSRQQWAARQTWNPVAEAATAWNEAGTYQSAGQYDDGLAIIDRAIVQFERVMADEMISVVALGSLHLRGVVLASRYKDKAATEAHSQKANALAGRIPRGDVLAHNLTFGSGNTALYDLAALVELDKPDKASRMAQPLIKTPPSGLRPSRLGRLYIDTARARMALKDYAGAEEALKAAFAVAPQMAEVHPMSREVLRVLFILHQRSRPDLTDMAKKAGLAA</sequence>
<name>A0A4Q9HQJ1_STRKA</name>
<evidence type="ECO:0000313" key="5">
    <source>
        <dbReference type="EMBL" id="TBO57196.1"/>
    </source>
</evidence>
<dbReference type="PANTHER" id="PTHR46797">
    <property type="entry name" value="HTH-TYPE TRANSCRIPTIONAL REGULATOR"/>
    <property type="match status" value="1"/>
</dbReference>
<dbReference type="InterPro" id="IPR011990">
    <property type="entry name" value="TPR-like_helical_dom_sf"/>
</dbReference>
<dbReference type="Pfam" id="PF01381">
    <property type="entry name" value="HTH_3"/>
    <property type="match status" value="1"/>
</dbReference>
<keyword evidence="2" id="KW-0238">DNA-binding</keyword>
<dbReference type="GO" id="GO:0003700">
    <property type="term" value="F:DNA-binding transcription factor activity"/>
    <property type="evidence" value="ECO:0007669"/>
    <property type="project" value="TreeGrafter"/>
</dbReference>
<evidence type="ECO:0000259" key="4">
    <source>
        <dbReference type="PROSITE" id="PS50943"/>
    </source>
</evidence>
<dbReference type="InterPro" id="IPR001387">
    <property type="entry name" value="Cro/C1-type_HTH"/>
</dbReference>
<accession>A0A4Q9HQJ1</accession>
<evidence type="ECO:0000256" key="1">
    <source>
        <dbReference type="ARBA" id="ARBA00023015"/>
    </source>
</evidence>
<dbReference type="SUPFAM" id="SSF48452">
    <property type="entry name" value="TPR-like"/>
    <property type="match status" value="1"/>
</dbReference>
<dbReference type="CDD" id="cd00093">
    <property type="entry name" value="HTH_XRE"/>
    <property type="match status" value="1"/>
</dbReference>
<dbReference type="GO" id="GO:0005829">
    <property type="term" value="C:cytosol"/>
    <property type="evidence" value="ECO:0007669"/>
    <property type="project" value="TreeGrafter"/>
</dbReference>
<dbReference type="SMART" id="SM00530">
    <property type="entry name" value="HTH_XRE"/>
    <property type="match status" value="1"/>
</dbReference>
<dbReference type="PROSITE" id="PS50943">
    <property type="entry name" value="HTH_CROC1"/>
    <property type="match status" value="1"/>
</dbReference>
<reference evidence="5 6" key="1">
    <citation type="submission" date="2019-02" db="EMBL/GenBank/DDBJ databases">
        <title>Draft Genome Sequence of Streptomyces sp. AM-2504, identified by 16S rRNA comparative analysis as a Streptomyces Kasugaensis strain.</title>
        <authorList>
            <person name="Napolioni V."/>
            <person name="Giuliodori A.M."/>
            <person name="Spurio R."/>
            <person name="Fabbretti A."/>
        </authorList>
    </citation>
    <scope>NUCLEOTIDE SEQUENCE [LARGE SCALE GENOMIC DNA]</scope>
    <source>
        <strain evidence="5 6">AM-2504</strain>
    </source>
</reference>
<proteinExistence type="predicted"/>
<gene>
    <name evidence="5" type="ORF">EYS09_23980</name>
</gene>
<dbReference type="InterPro" id="IPR010982">
    <property type="entry name" value="Lambda_DNA-bd_dom_sf"/>
</dbReference>
<keyword evidence="6" id="KW-1185">Reference proteome</keyword>
<dbReference type="Gene3D" id="1.10.260.40">
    <property type="entry name" value="lambda repressor-like DNA-binding domains"/>
    <property type="match status" value="1"/>
</dbReference>
<dbReference type="Gene3D" id="1.25.40.10">
    <property type="entry name" value="Tetratricopeptide repeat domain"/>
    <property type="match status" value="1"/>
</dbReference>
<dbReference type="RefSeq" id="WP_131124799.1">
    <property type="nucleotide sequence ID" value="NZ_SIXH01000248.1"/>
</dbReference>
<evidence type="ECO:0000313" key="6">
    <source>
        <dbReference type="Proteomes" id="UP000292452"/>
    </source>
</evidence>
<comment type="caution">
    <text evidence="5">The sequence shown here is derived from an EMBL/GenBank/DDBJ whole genome shotgun (WGS) entry which is preliminary data.</text>
</comment>